<evidence type="ECO:0000313" key="3">
    <source>
        <dbReference type="Proteomes" id="UP000636956"/>
    </source>
</evidence>
<proteinExistence type="predicted"/>
<feature type="compositionally biased region" description="Basic and acidic residues" evidence="1">
    <location>
        <begin position="35"/>
        <end position="72"/>
    </location>
</feature>
<gene>
    <name evidence="2" type="ORF">GCM10011372_04690</name>
</gene>
<feature type="region of interest" description="Disordered" evidence="1">
    <location>
        <begin position="1"/>
        <end position="72"/>
    </location>
</feature>
<name>A0A917UN17_9MICO</name>
<reference evidence="2" key="1">
    <citation type="journal article" date="2014" name="Int. J. Syst. Evol. Microbiol.">
        <title>Complete genome sequence of Corynebacterium casei LMG S-19264T (=DSM 44701T), isolated from a smear-ripened cheese.</title>
        <authorList>
            <consortium name="US DOE Joint Genome Institute (JGI-PGF)"/>
            <person name="Walter F."/>
            <person name="Albersmeier A."/>
            <person name="Kalinowski J."/>
            <person name="Ruckert C."/>
        </authorList>
    </citation>
    <scope>NUCLEOTIDE SEQUENCE</scope>
    <source>
        <strain evidence="2">CGMCC 1.8984</strain>
    </source>
</reference>
<keyword evidence="3" id="KW-1185">Reference proteome</keyword>
<protein>
    <submittedName>
        <fullName evidence="2">Uncharacterized protein</fullName>
    </submittedName>
</protein>
<evidence type="ECO:0000256" key="1">
    <source>
        <dbReference type="SAM" id="MobiDB-lite"/>
    </source>
</evidence>
<reference evidence="2" key="2">
    <citation type="submission" date="2020-09" db="EMBL/GenBank/DDBJ databases">
        <authorList>
            <person name="Sun Q."/>
            <person name="Zhou Y."/>
        </authorList>
    </citation>
    <scope>NUCLEOTIDE SEQUENCE</scope>
    <source>
        <strain evidence="2">CGMCC 1.8984</strain>
    </source>
</reference>
<comment type="caution">
    <text evidence="2">The sequence shown here is derived from an EMBL/GenBank/DDBJ whole genome shotgun (WGS) entry which is preliminary data.</text>
</comment>
<dbReference type="Proteomes" id="UP000636956">
    <property type="component" value="Unassembled WGS sequence"/>
</dbReference>
<organism evidence="2 3">
    <name type="scientific">Agromyces bauzanensis</name>
    <dbReference type="NCBI Taxonomy" id="1308924"/>
    <lineage>
        <taxon>Bacteria</taxon>
        <taxon>Bacillati</taxon>
        <taxon>Actinomycetota</taxon>
        <taxon>Actinomycetes</taxon>
        <taxon>Micrococcales</taxon>
        <taxon>Microbacteriaceae</taxon>
        <taxon>Agromyces</taxon>
    </lineage>
</organism>
<accession>A0A917UN17</accession>
<dbReference type="AlphaFoldDB" id="A0A917UN17"/>
<dbReference type="EMBL" id="BMMD01000002">
    <property type="protein sequence ID" value="GGJ69945.1"/>
    <property type="molecule type" value="Genomic_DNA"/>
</dbReference>
<evidence type="ECO:0000313" key="2">
    <source>
        <dbReference type="EMBL" id="GGJ69945.1"/>
    </source>
</evidence>
<sequence length="103" mass="10800">MIDEGRDRAAAIARVGRPVGEHRGEGAQAGGLEEPVTRPEGAKDRLHRDAGALRDGGKGACDERPLAAEGDRRVEDAGARLLGLLGPRSHGVGARRGFHVTPH</sequence>